<dbReference type="InterPro" id="IPR036388">
    <property type="entry name" value="WH-like_DNA-bd_sf"/>
</dbReference>
<keyword evidence="2" id="KW-0805">Transcription regulation</keyword>
<evidence type="ECO:0000313" key="8">
    <source>
        <dbReference type="Proteomes" id="UP001500016"/>
    </source>
</evidence>
<dbReference type="RefSeq" id="WP_344534921.1">
    <property type="nucleotide sequence ID" value="NZ_BAAAPE010000028.1"/>
</dbReference>
<dbReference type="Proteomes" id="UP001500016">
    <property type="component" value="Unassembled WGS sequence"/>
</dbReference>
<dbReference type="Gene3D" id="1.10.10.10">
    <property type="entry name" value="Winged helix-like DNA-binding domain superfamily/Winged helix DNA-binding domain"/>
    <property type="match status" value="1"/>
</dbReference>
<feature type="region of interest" description="Disordered" evidence="5">
    <location>
        <begin position="298"/>
        <end position="321"/>
    </location>
</feature>
<evidence type="ECO:0000256" key="3">
    <source>
        <dbReference type="ARBA" id="ARBA00023125"/>
    </source>
</evidence>
<feature type="domain" description="HTH lysR-type" evidence="6">
    <location>
        <begin position="1"/>
        <end position="58"/>
    </location>
</feature>
<sequence length="321" mass="33645">MELRALRYFVVVAEELHFGRAAERLHIVQPAVSQRVARLERELGVGLFDRSTRHVRLTDAGHRLLPHAREALAAAERVRATAAELASEQCGVMRIGTGSGFGARLAHGVRALRHAHPAVEPVLVDRPVAARLDGVRRGELDFALALGVREGTGETRGLRVLPVWSEPLHAVLPAGHPLTAERALPLARLAALPFRFPSRERDAPLHAIATRAFHAAGVHPTLGRPAGTVQDTLLEIGTSADTWTLATPGMLASAPFPAASQVTGVPLTSPPEVPGTLVAPGQLTEPCARALVRAFSGRGGAGAGPGGAGAAGVSPEDGRRS</sequence>
<dbReference type="Gene3D" id="3.40.190.10">
    <property type="entry name" value="Periplasmic binding protein-like II"/>
    <property type="match status" value="2"/>
</dbReference>
<accession>A0ABN2X186</accession>
<organism evidence="7 8">
    <name type="scientific">Streptomyces albiaxialis</name>
    <dbReference type="NCBI Taxonomy" id="329523"/>
    <lineage>
        <taxon>Bacteria</taxon>
        <taxon>Bacillati</taxon>
        <taxon>Actinomycetota</taxon>
        <taxon>Actinomycetes</taxon>
        <taxon>Kitasatosporales</taxon>
        <taxon>Streptomycetaceae</taxon>
        <taxon>Streptomyces</taxon>
    </lineage>
</organism>
<dbReference type="InterPro" id="IPR036390">
    <property type="entry name" value="WH_DNA-bd_sf"/>
</dbReference>
<evidence type="ECO:0000259" key="6">
    <source>
        <dbReference type="PROSITE" id="PS50931"/>
    </source>
</evidence>
<evidence type="ECO:0000256" key="2">
    <source>
        <dbReference type="ARBA" id="ARBA00023015"/>
    </source>
</evidence>
<comment type="caution">
    <text evidence="7">The sequence shown here is derived from an EMBL/GenBank/DDBJ whole genome shotgun (WGS) entry which is preliminary data.</text>
</comment>
<proteinExistence type="inferred from homology"/>
<evidence type="ECO:0000256" key="5">
    <source>
        <dbReference type="SAM" id="MobiDB-lite"/>
    </source>
</evidence>
<evidence type="ECO:0000256" key="4">
    <source>
        <dbReference type="ARBA" id="ARBA00023163"/>
    </source>
</evidence>
<dbReference type="InterPro" id="IPR000847">
    <property type="entry name" value="LysR_HTH_N"/>
</dbReference>
<reference evidence="7 8" key="1">
    <citation type="journal article" date="2019" name="Int. J. Syst. Evol. Microbiol.">
        <title>The Global Catalogue of Microorganisms (GCM) 10K type strain sequencing project: providing services to taxonomists for standard genome sequencing and annotation.</title>
        <authorList>
            <consortium name="The Broad Institute Genomics Platform"/>
            <consortium name="The Broad Institute Genome Sequencing Center for Infectious Disease"/>
            <person name="Wu L."/>
            <person name="Ma J."/>
        </authorList>
    </citation>
    <scope>NUCLEOTIDE SEQUENCE [LARGE SCALE GENOMIC DNA]</scope>
    <source>
        <strain evidence="7 8">JCM 15478</strain>
    </source>
</reference>
<feature type="compositionally biased region" description="Gly residues" evidence="5">
    <location>
        <begin position="298"/>
        <end position="310"/>
    </location>
</feature>
<keyword evidence="4" id="KW-0804">Transcription</keyword>
<evidence type="ECO:0000313" key="7">
    <source>
        <dbReference type="EMBL" id="GAA2101741.1"/>
    </source>
</evidence>
<name>A0ABN2X186_9ACTN</name>
<evidence type="ECO:0000256" key="1">
    <source>
        <dbReference type="ARBA" id="ARBA00009437"/>
    </source>
</evidence>
<dbReference type="PANTHER" id="PTHR30346:SF0">
    <property type="entry name" value="HCA OPERON TRANSCRIPTIONAL ACTIVATOR HCAR"/>
    <property type="match status" value="1"/>
</dbReference>
<dbReference type="PRINTS" id="PR00039">
    <property type="entry name" value="HTHLYSR"/>
</dbReference>
<dbReference type="Pfam" id="PF00126">
    <property type="entry name" value="HTH_1"/>
    <property type="match status" value="1"/>
</dbReference>
<keyword evidence="3" id="KW-0238">DNA-binding</keyword>
<dbReference type="SUPFAM" id="SSF53850">
    <property type="entry name" value="Periplasmic binding protein-like II"/>
    <property type="match status" value="1"/>
</dbReference>
<dbReference type="EMBL" id="BAAAPE010000028">
    <property type="protein sequence ID" value="GAA2101741.1"/>
    <property type="molecule type" value="Genomic_DNA"/>
</dbReference>
<dbReference type="PROSITE" id="PS50931">
    <property type="entry name" value="HTH_LYSR"/>
    <property type="match status" value="1"/>
</dbReference>
<dbReference type="SUPFAM" id="SSF46785">
    <property type="entry name" value="Winged helix' DNA-binding domain"/>
    <property type="match status" value="1"/>
</dbReference>
<dbReference type="Pfam" id="PF03466">
    <property type="entry name" value="LysR_substrate"/>
    <property type="match status" value="1"/>
</dbReference>
<dbReference type="InterPro" id="IPR005119">
    <property type="entry name" value="LysR_subst-bd"/>
</dbReference>
<gene>
    <name evidence="7" type="ORF">GCM10009801_75250</name>
</gene>
<comment type="similarity">
    <text evidence="1">Belongs to the LysR transcriptional regulatory family.</text>
</comment>
<protein>
    <submittedName>
        <fullName evidence="7">LysR family transcriptional regulator</fullName>
    </submittedName>
</protein>
<dbReference type="PANTHER" id="PTHR30346">
    <property type="entry name" value="TRANSCRIPTIONAL DUAL REGULATOR HCAR-RELATED"/>
    <property type="match status" value="1"/>
</dbReference>
<keyword evidence="8" id="KW-1185">Reference proteome</keyword>